<protein>
    <recommendedName>
        <fullName evidence="4">DUF1127 domain-containing protein</fullName>
    </recommendedName>
</protein>
<dbReference type="RefSeq" id="WP_317641281.1">
    <property type="nucleotide sequence ID" value="NZ_JAPMIV010000040.1"/>
</dbReference>
<gene>
    <name evidence="2" type="ORF">ORD21_15135</name>
</gene>
<evidence type="ECO:0008006" key="4">
    <source>
        <dbReference type="Google" id="ProtNLM"/>
    </source>
</evidence>
<dbReference type="Proteomes" id="UP001276150">
    <property type="component" value="Unassembled WGS sequence"/>
</dbReference>
<evidence type="ECO:0000313" key="2">
    <source>
        <dbReference type="EMBL" id="MDV6375931.1"/>
    </source>
</evidence>
<reference evidence="2 3" key="1">
    <citation type="submission" date="2022-11" db="EMBL/GenBank/DDBJ databases">
        <title>Deinococcus ZS9-10, Low Temperature and Draught-tolerating, UV-resistant Bacteria from Continental Antarctica.</title>
        <authorList>
            <person name="Cheng L."/>
        </authorList>
    </citation>
    <scope>NUCLEOTIDE SEQUENCE [LARGE SCALE GENOMIC DNA]</scope>
    <source>
        <strain evidence="2 3">ZS9-10</strain>
    </source>
</reference>
<accession>A0ABU4DU26</accession>
<feature type="compositionally biased region" description="Polar residues" evidence="1">
    <location>
        <begin position="80"/>
        <end position="94"/>
    </location>
</feature>
<keyword evidence="3" id="KW-1185">Reference proteome</keyword>
<feature type="region of interest" description="Disordered" evidence="1">
    <location>
        <begin position="80"/>
        <end position="100"/>
    </location>
</feature>
<proteinExistence type="predicted"/>
<dbReference type="EMBL" id="JAPMIV010000040">
    <property type="protein sequence ID" value="MDV6375931.1"/>
    <property type="molecule type" value="Genomic_DNA"/>
</dbReference>
<comment type="caution">
    <text evidence="2">The sequence shown here is derived from an EMBL/GenBank/DDBJ whole genome shotgun (WGS) entry which is preliminary data.</text>
</comment>
<evidence type="ECO:0000256" key="1">
    <source>
        <dbReference type="SAM" id="MobiDB-lite"/>
    </source>
</evidence>
<evidence type="ECO:0000313" key="3">
    <source>
        <dbReference type="Proteomes" id="UP001276150"/>
    </source>
</evidence>
<name>A0ABU4DU26_9DEIO</name>
<organism evidence="2 3">
    <name type="scientific">Deinococcus arenicola</name>
    <dbReference type="NCBI Taxonomy" id="2994950"/>
    <lineage>
        <taxon>Bacteria</taxon>
        <taxon>Thermotogati</taxon>
        <taxon>Deinococcota</taxon>
        <taxon>Deinococci</taxon>
        <taxon>Deinococcales</taxon>
        <taxon>Deinococcaceae</taxon>
        <taxon>Deinococcus</taxon>
    </lineage>
</organism>
<sequence>MSAASGPRSVRRSAKGFRVIRAVRLVTPAPQPGLLRGLWQRLIAALIVTPQQWHAWQTNHRAASGGDGLRALGLSNGHSCLISSPETAPSQRRPTQADLP</sequence>